<dbReference type="PANTHER" id="PTHR42904:SF6">
    <property type="entry name" value="NAD-CAPPED RNA HYDROLASE NUDT12"/>
    <property type="match status" value="1"/>
</dbReference>
<evidence type="ECO:0000313" key="12">
    <source>
        <dbReference type="EMBL" id="SFG20610.1"/>
    </source>
</evidence>
<evidence type="ECO:0000256" key="5">
    <source>
        <dbReference type="ARBA" id="ARBA00022723"/>
    </source>
</evidence>
<evidence type="ECO:0000256" key="2">
    <source>
        <dbReference type="ARBA" id="ARBA00001947"/>
    </source>
</evidence>
<dbReference type="GO" id="GO:0046872">
    <property type="term" value="F:metal ion binding"/>
    <property type="evidence" value="ECO:0007669"/>
    <property type="project" value="UniProtKB-KW"/>
</dbReference>
<dbReference type="GO" id="GO:0019677">
    <property type="term" value="P:NAD+ catabolic process"/>
    <property type="evidence" value="ECO:0007669"/>
    <property type="project" value="TreeGrafter"/>
</dbReference>
<comment type="cofactor">
    <cofactor evidence="1">
        <name>Mg(2+)</name>
        <dbReference type="ChEBI" id="CHEBI:18420"/>
    </cofactor>
</comment>
<dbReference type="Proteomes" id="UP000199065">
    <property type="component" value="Unassembled WGS sequence"/>
</dbReference>
<keyword evidence="6" id="KW-0378">Hydrolase</keyword>
<evidence type="ECO:0000259" key="11">
    <source>
        <dbReference type="PROSITE" id="PS51462"/>
    </source>
</evidence>
<dbReference type="SUPFAM" id="SSF55811">
    <property type="entry name" value="Nudix"/>
    <property type="match status" value="1"/>
</dbReference>
<name>A0A1I2PY95_9CORY</name>
<dbReference type="STRING" id="185761.SAMN05660282_00275"/>
<evidence type="ECO:0000256" key="4">
    <source>
        <dbReference type="ARBA" id="ARBA00012381"/>
    </source>
</evidence>
<keyword evidence="13" id="KW-1185">Reference proteome</keyword>
<evidence type="ECO:0000256" key="6">
    <source>
        <dbReference type="ARBA" id="ARBA00022801"/>
    </source>
</evidence>
<dbReference type="InterPro" id="IPR050241">
    <property type="entry name" value="NAD-cap_RNA_hydrolase_NudC"/>
</dbReference>
<feature type="domain" description="Nudix hydrolase" evidence="11">
    <location>
        <begin position="140"/>
        <end position="267"/>
    </location>
</feature>
<dbReference type="InterPro" id="IPR000086">
    <property type="entry name" value="NUDIX_hydrolase_dom"/>
</dbReference>
<reference evidence="12 13" key="1">
    <citation type="submission" date="2016-10" db="EMBL/GenBank/DDBJ databases">
        <authorList>
            <person name="de Groot N.N."/>
        </authorList>
    </citation>
    <scope>NUCLEOTIDE SEQUENCE [LARGE SCALE GENOMIC DNA]</scope>
    <source>
        <strain>J11</strain>
        <strain evidence="13">PG 39</strain>
    </source>
</reference>
<evidence type="ECO:0000256" key="10">
    <source>
        <dbReference type="SAM" id="MobiDB-lite"/>
    </source>
</evidence>
<dbReference type="GO" id="GO:0035529">
    <property type="term" value="F:NADH pyrophosphatase activity"/>
    <property type="evidence" value="ECO:0007669"/>
    <property type="project" value="TreeGrafter"/>
</dbReference>
<dbReference type="InterPro" id="IPR049734">
    <property type="entry name" value="NudC-like_C"/>
</dbReference>
<protein>
    <recommendedName>
        <fullName evidence="4">NAD(+) diphosphatase</fullName>
        <ecNumber evidence="4">3.6.1.22</ecNumber>
    </recommendedName>
</protein>
<comment type="cofactor">
    <cofactor evidence="2">
        <name>Zn(2+)</name>
        <dbReference type="ChEBI" id="CHEBI:29105"/>
    </cofactor>
</comment>
<keyword evidence="5" id="KW-0479">Metal-binding</keyword>
<keyword evidence="8" id="KW-0520">NAD</keyword>
<dbReference type="AlphaFoldDB" id="A0A1I2PY95"/>
<dbReference type="GO" id="GO:0005829">
    <property type="term" value="C:cytosol"/>
    <property type="evidence" value="ECO:0007669"/>
    <property type="project" value="TreeGrafter"/>
</dbReference>
<evidence type="ECO:0000256" key="8">
    <source>
        <dbReference type="ARBA" id="ARBA00023027"/>
    </source>
</evidence>
<evidence type="ECO:0000256" key="1">
    <source>
        <dbReference type="ARBA" id="ARBA00001946"/>
    </source>
</evidence>
<evidence type="ECO:0000256" key="3">
    <source>
        <dbReference type="ARBA" id="ARBA00009595"/>
    </source>
</evidence>
<gene>
    <name evidence="12" type="ORF">SAMN05660282_00275</name>
</gene>
<dbReference type="RefSeq" id="WP_092283634.1">
    <property type="nucleotide sequence ID" value="NZ_FOPJ01000001.1"/>
</dbReference>
<dbReference type="Gene3D" id="3.90.79.10">
    <property type="entry name" value="Nucleoside Triphosphate Pyrophosphohydrolase"/>
    <property type="match status" value="1"/>
</dbReference>
<dbReference type="PANTHER" id="PTHR42904">
    <property type="entry name" value="NUDIX HYDROLASE, NUDC SUBFAMILY"/>
    <property type="match status" value="1"/>
</dbReference>
<dbReference type="EC" id="3.6.1.22" evidence="4"/>
<dbReference type="InterPro" id="IPR015797">
    <property type="entry name" value="NUDIX_hydrolase-like_dom_sf"/>
</dbReference>
<organism evidence="12 13">
    <name type="scientific">Corynebacterium spheniscorum</name>
    <dbReference type="NCBI Taxonomy" id="185761"/>
    <lineage>
        <taxon>Bacteria</taxon>
        <taxon>Bacillati</taxon>
        <taxon>Actinomycetota</taxon>
        <taxon>Actinomycetes</taxon>
        <taxon>Mycobacteriales</taxon>
        <taxon>Corynebacteriaceae</taxon>
        <taxon>Corynebacterium</taxon>
    </lineage>
</organism>
<proteinExistence type="inferred from homology"/>
<keyword evidence="7" id="KW-0460">Magnesium</keyword>
<comment type="similarity">
    <text evidence="3">Belongs to the Nudix hydrolase family. NudC subfamily.</text>
</comment>
<feature type="compositionally biased region" description="Low complexity" evidence="10">
    <location>
        <begin position="290"/>
        <end position="300"/>
    </location>
</feature>
<dbReference type="CDD" id="cd03429">
    <property type="entry name" value="NUDIX_NADH_pyrophosphatase_Nudt13"/>
    <property type="match status" value="1"/>
</dbReference>
<evidence type="ECO:0000256" key="7">
    <source>
        <dbReference type="ARBA" id="ARBA00022842"/>
    </source>
</evidence>
<dbReference type="Pfam" id="PF00293">
    <property type="entry name" value="NUDIX"/>
    <property type="match status" value="1"/>
</dbReference>
<dbReference type="OrthoDB" id="9791656at2"/>
<dbReference type="EMBL" id="FOPJ01000001">
    <property type="protein sequence ID" value="SFG20610.1"/>
    <property type="molecule type" value="Genomic_DNA"/>
</dbReference>
<evidence type="ECO:0000256" key="9">
    <source>
        <dbReference type="ARBA" id="ARBA00023679"/>
    </source>
</evidence>
<accession>A0A1I2PY95</accession>
<dbReference type="GO" id="GO:0006742">
    <property type="term" value="P:NADP+ catabolic process"/>
    <property type="evidence" value="ECO:0007669"/>
    <property type="project" value="TreeGrafter"/>
</dbReference>
<feature type="region of interest" description="Disordered" evidence="10">
    <location>
        <begin position="290"/>
        <end position="316"/>
    </location>
</feature>
<comment type="catalytic activity">
    <reaction evidence="9">
        <text>a 5'-end NAD(+)-phospho-ribonucleoside in mRNA + H2O = a 5'-end phospho-adenosine-phospho-ribonucleoside in mRNA + beta-nicotinamide D-ribonucleotide + 2 H(+)</text>
        <dbReference type="Rhea" id="RHEA:60876"/>
        <dbReference type="Rhea" id="RHEA-COMP:15698"/>
        <dbReference type="Rhea" id="RHEA-COMP:15719"/>
        <dbReference type="ChEBI" id="CHEBI:14649"/>
        <dbReference type="ChEBI" id="CHEBI:15377"/>
        <dbReference type="ChEBI" id="CHEBI:15378"/>
        <dbReference type="ChEBI" id="CHEBI:144029"/>
        <dbReference type="ChEBI" id="CHEBI:144051"/>
    </reaction>
    <physiologicalReaction direction="left-to-right" evidence="9">
        <dbReference type="Rhea" id="RHEA:60877"/>
    </physiologicalReaction>
</comment>
<evidence type="ECO:0000313" key="13">
    <source>
        <dbReference type="Proteomes" id="UP000199065"/>
    </source>
</evidence>
<dbReference type="PROSITE" id="PS51462">
    <property type="entry name" value="NUDIX"/>
    <property type="match status" value="1"/>
</dbReference>
<sequence length="316" mass="34292">MTHGNTPFSADKEHPHNPPRFFLLDSEDRFAYHLADLQPLLLSHVPAKAATTGPKVKLAPGLYAQRSTPGTLEHLVSTNPLLATGTLREWASHPLVSKAAVLLKHRETTLFDPRDGSSLSFDDSGIIARGQEGTGQPIFPRIDPAVIGLVECPSEKRILLARNRHRGRNHYFSLIAGYVDPGENLEDAMTREIAEETAYHASIVRYLGSQSWAPGGSIMMGFYCHVTDTQPRGEGDGELAEIRWLSRQELSSVALPGKGSIARRIIDSWWFGGLAEGREIFAPHIAADPAPHTAQHHSTAAPPPTTTPTGGKGTTG</sequence>